<sequence>MIDPDTNEPDLLDDGEYVVVLRNSFPFYGSVTKEFIEFMFHCFQEDVCEFYGLTDDDEEIEEDPEDSDNEVNPEQVPIPLLEQLQLELVLNPIQSARSLARSLGISKYEVNHLLYKHKELFEKEGTSPPLWANKGEMSE</sequence>
<evidence type="ECO:0000256" key="1">
    <source>
        <dbReference type="SAM" id="MobiDB-lite"/>
    </source>
</evidence>
<gene>
    <name evidence="2" type="ORF">UFOPK1683_01018</name>
</gene>
<dbReference type="Gene3D" id="1.10.10.10">
    <property type="entry name" value="Winged helix-like DNA-binding domain superfamily/Winged helix DNA-binding domain"/>
    <property type="match status" value="1"/>
</dbReference>
<dbReference type="EMBL" id="CAEZTL010000133">
    <property type="protein sequence ID" value="CAB4577144.1"/>
    <property type="molecule type" value="Genomic_DNA"/>
</dbReference>
<proteinExistence type="predicted"/>
<organism evidence="2">
    <name type="scientific">freshwater metagenome</name>
    <dbReference type="NCBI Taxonomy" id="449393"/>
    <lineage>
        <taxon>unclassified sequences</taxon>
        <taxon>metagenomes</taxon>
        <taxon>ecological metagenomes</taxon>
    </lineage>
</organism>
<feature type="compositionally biased region" description="Acidic residues" evidence="1">
    <location>
        <begin position="54"/>
        <end position="71"/>
    </location>
</feature>
<reference evidence="2" key="1">
    <citation type="submission" date="2020-05" db="EMBL/GenBank/DDBJ databases">
        <authorList>
            <person name="Chiriac C."/>
            <person name="Salcher M."/>
            <person name="Ghai R."/>
            <person name="Kavagutti S V."/>
        </authorList>
    </citation>
    <scope>NUCLEOTIDE SEQUENCE</scope>
</reference>
<protein>
    <submittedName>
        <fullName evidence="2">Unannotated protein</fullName>
    </submittedName>
</protein>
<name>A0A6J6EQC2_9ZZZZ</name>
<dbReference type="InterPro" id="IPR036388">
    <property type="entry name" value="WH-like_DNA-bd_sf"/>
</dbReference>
<feature type="region of interest" description="Disordered" evidence="1">
    <location>
        <begin position="54"/>
        <end position="74"/>
    </location>
</feature>
<evidence type="ECO:0000313" key="2">
    <source>
        <dbReference type="EMBL" id="CAB4577144.1"/>
    </source>
</evidence>
<dbReference type="AlphaFoldDB" id="A0A6J6EQC2"/>
<accession>A0A6J6EQC2</accession>